<evidence type="ECO:0000313" key="2">
    <source>
        <dbReference type="EMBL" id="RPA89488.1"/>
    </source>
</evidence>
<feature type="region of interest" description="Disordered" evidence="1">
    <location>
        <begin position="1"/>
        <end position="42"/>
    </location>
</feature>
<feature type="compositionally biased region" description="Basic and acidic residues" evidence="1">
    <location>
        <begin position="27"/>
        <end position="37"/>
    </location>
</feature>
<dbReference type="AlphaFoldDB" id="A0A3N4IXH7"/>
<dbReference type="Proteomes" id="UP000276215">
    <property type="component" value="Unassembled WGS sequence"/>
</dbReference>
<organism evidence="2 3">
    <name type="scientific">Choiromyces venosus 120613-1</name>
    <dbReference type="NCBI Taxonomy" id="1336337"/>
    <lineage>
        <taxon>Eukaryota</taxon>
        <taxon>Fungi</taxon>
        <taxon>Dikarya</taxon>
        <taxon>Ascomycota</taxon>
        <taxon>Pezizomycotina</taxon>
        <taxon>Pezizomycetes</taxon>
        <taxon>Pezizales</taxon>
        <taxon>Tuberaceae</taxon>
        <taxon>Choiromyces</taxon>
    </lineage>
</organism>
<protein>
    <submittedName>
        <fullName evidence="2">Uncharacterized protein</fullName>
    </submittedName>
</protein>
<proteinExistence type="predicted"/>
<evidence type="ECO:0000256" key="1">
    <source>
        <dbReference type="SAM" id="MobiDB-lite"/>
    </source>
</evidence>
<accession>A0A3N4IXH7</accession>
<keyword evidence="3" id="KW-1185">Reference proteome</keyword>
<evidence type="ECO:0000313" key="3">
    <source>
        <dbReference type="Proteomes" id="UP000276215"/>
    </source>
</evidence>
<sequence>MKDSGTGSCGRPSRFCEDTPTTAAKSMADKSSDDETKSSGQTSITVIEEVPLARATYSTLLKACRHNDCCHIPSGGNKATTQVDVLGGKYPFSQFNFMYDEPHTEITYLPTLRKYTK</sequence>
<name>A0A3N4IXH7_9PEZI</name>
<dbReference type="EMBL" id="ML120576">
    <property type="protein sequence ID" value="RPA89488.1"/>
    <property type="molecule type" value="Genomic_DNA"/>
</dbReference>
<gene>
    <name evidence="2" type="ORF">L873DRAFT_1796062</name>
</gene>
<reference evidence="2 3" key="1">
    <citation type="journal article" date="2018" name="Nat. Ecol. Evol.">
        <title>Pezizomycetes genomes reveal the molecular basis of ectomycorrhizal truffle lifestyle.</title>
        <authorList>
            <person name="Murat C."/>
            <person name="Payen T."/>
            <person name="Noel B."/>
            <person name="Kuo A."/>
            <person name="Morin E."/>
            <person name="Chen J."/>
            <person name="Kohler A."/>
            <person name="Krizsan K."/>
            <person name="Balestrini R."/>
            <person name="Da Silva C."/>
            <person name="Montanini B."/>
            <person name="Hainaut M."/>
            <person name="Levati E."/>
            <person name="Barry K.W."/>
            <person name="Belfiori B."/>
            <person name="Cichocki N."/>
            <person name="Clum A."/>
            <person name="Dockter R.B."/>
            <person name="Fauchery L."/>
            <person name="Guy J."/>
            <person name="Iotti M."/>
            <person name="Le Tacon F."/>
            <person name="Lindquist E.A."/>
            <person name="Lipzen A."/>
            <person name="Malagnac F."/>
            <person name="Mello A."/>
            <person name="Molinier V."/>
            <person name="Miyauchi S."/>
            <person name="Poulain J."/>
            <person name="Riccioni C."/>
            <person name="Rubini A."/>
            <person name="Sitrit Y."/>
            <person name="Splivallo R."/>
            <person name="Traeger S."/>
            <person name="Wang M."/>
            <person name="Zifcakova L."/>
            <person name="Wipf D."/>
            <person name="Zambonelli A."/>
            <person name="Paolocci F."/>
            <person name="Nowrousian M."/>
            <person name="Ottonello S."/>
            <person name="Baldrian P."/>
            <person name="Spatafora J.W."/>
            <person name="Henrissat B."/>
            <person name="Nagy L.G."/>
            <person name="Aury J.M."/>
            <person name="Wincker P."/>
            <person name="Grigoriev I.V."/>
            <person name="Bonfante P."/>
            <person name="Martin F.M."/>
        </authorList>
    </citation>
    <scope>NUCLEOTIDE SEQUENCE [LARGE SCALE GENOMIC DNA]</scope>
    <source>
        <strain evidence="2 3">120613-1</strain>
    </source>
</reference>